<dbReference type="InterPro" id="IPR050175">
    <property type="entry name" value="Complex_I_Subunit_2"/>
</dbReference>
<evidence type="ECO:0000256" key="11">
    <source>
        <dbReference type="ARBA" id="ARBA00022989"/>
    </source>
</evidence>
<feature type="transmembrane region" description="Helical" evidence="17">
    <location>
        <begin position="92"/>
        <end position="113"/>
    </location>
</feature>
<feature type="transmembrane region" description="Helical" evidence="17">
    <location>
        <begin position="60"/>
        <end position="80"/>
    </location>
</feature>
<evidence type="ECO:0000259" key="18">
    <source>
        <dbReference type="Pfam" id="PF00361"/>
    </source>
</evidence>
<keyword evidence="6 17" id="KW-0679">Respiratory chain</keyword>
<dbReference type="InterPro" id="IPR001750">
    <property type="entry name" value="ND/Mrp_TM"/>
</dbReference>
<evidence type="ECO:0000256" key="1">
    <source>
        <dbReference type="ARBA" id="ARBA00004448"/>
    </source>
</evidence>
<organism evidence="20">
    <name type="scientific">Hypsiglena catalinae</name>
    <name type="common">Isla Santa Catalina nightsnake</name>
    <dbReference type="NCBI Taxonomy" id="509064"/>
    <lineage>
        <taxon>Eukaryota</taxon>
        <taxon>Metazoa</taxon>
        <taxon>Chordata</taxon>
        <taxon>Craniata</taxon>
        <taxon>Vertebrata</taxon>
        <taxon>Euteleostomi</taxon>
        <taxon>Lepidosauria</taxon>
        <taxon>Squamata</taxon>
        <taxon>Bifurcata</taxon>
        <taxon>Unidentata</taxon>
        <taxon>Episquamata</taxon>
        <taxon>Toxicofera</taxon>
        <taxon>Serpentes</taxon>
        <taxon>Colubroidea</taxon>
        <taxon>Dipsadidae</taxon>
        <taxon>Hypsiglena</taxon>
    </lineage>
</organism>
<evidence type="ECO:0000256" key="3">
    <source>
        <dbReference type="ARBA" id="ARBA00012944"/>
    </source>
</evidence>
<keyword evidence="7 17" id="KW-0812">Transmembrane</keyword>
<sequence length="343" mass="38080">MNPLSWLMITSSIILSTSLITSTTHWLMTWACLEINTLSMTPIISKSNHPRATEAATKYYLTQTMASTALLFAATMNALNTSVWETHLTSEPMATTIITLALMMKMAAAPFHFWLPEVSQGTTTLTTLTILTWQKIAPLTILLVTHNKTNITLTLTSAVLSIMIGGLGGLNQTQLRKLMAFSSITHTGWIMATLTMAPNISALTFIIYTMTTTPAFLSMNLTKMMTIKDMGTMWTTSPHMMLILSTTLLSLGGLPPLTGFMPKWLILNKMIYLNMTIEATMMAMTSLLSLYVYMRLVYMSSMTLPPHTTLMPLKWRTAPKKHPLMTSTLTMMTALLLPMSPNM</sequence>
<evidence type="ECO:0000256" key="10">
    <source>
        <dbReference type="ARBA" id="ARBA00022982"/>
    </source>
</evidence>
<evidence type="ECO:0000256" key="9">
    <source>
        <dbReference type="ARBA" id="ARBA00022967"/>
    </source>
</evidence>
<protein>
    <recommendedName>
        <fullName evidence="4 17">NADH-ubiquinone oxidoreductase chain 2</fullName>
        <ecNumber evidence="3 17">7.1.1.2</ecNumber>
    </recommendedName>
</protein>
<keyword evidence="10 17" id="KW-0249">Electron transport</keyword>
<dbReference type="GO" id="GO:0006120">
    <property type="term" value="P:mitochondrial electron transport, NADH to ubiquinone"/>
    <property type="evidence" value="ECO:0007669"/>
    <property type="project" value="InterPro"/>
</dbReference>
<keyword evidence="13 17" id="KW-0830">Ubiquinone</keyword>
<accession>A0A059TCT9</accession>
<evidence type="ECO:0000256" key="14">
    <source>
        <dbReference type="ARBA" id="ARBA00023128"/>
    </source>
</evidence>
<evidence type="ECO:0000256" key="17">
    <source>
        <dbReference type="RuleBase" id="RU003403"/>
    </source>
</evidence>
<dbReference type="GO" id="GO:0005743">
    <property type="term" value="C:mitochondrial inner membrane"/>
    <property type="evidence" value="ECO:0007669"/>
    <property type="project" value="UniProtKB-SubCell"/>
</dbReference>
<comment type="subcellular location">
    <subcellularLocation>
        <location evidence="1 17">Mitochondrion inner membrane</location>
        <topology evidence="1 17">Multi-pass membrane protein</topology>
    </subcellularLocation>
</comment>
<comment type="catalytic activity">
    <reaction evidence="16 17">
        <text>a ubiquinone + NADH + 5 H(+)(in) = a ubiquinol + NAD(+) + 4 H(+)(out)</text>
        <dbReference type="Rhea" id="RHEA:29091"/>
        <dbReference type="Rhea" id="RHEA-COMP:9565"/>
        <dbReference type="Rhea" id="RHEA-COMP:9566"/>
        <dbReference type="ChEBI" id="CHEBI:15378"/>
        <dbReference type="ChEBI" id="CHEBI:16389"/>
        <dbReference type="ChEBI" id="CHEBI:17976"/>
        <dbReference type="ChEBI" id="CHEBI:57540"/>
        <dbReference type="ChEBI" id="CHEBI:57945"/>
        <dbReference type="EC" id="7.1.1.2"/>
    </reaction>
</comment>
<comment type="function">
    <text evidence="17">Core subunit of the mitochondrial membrane respiratory chain NADH dehydrogenase (Complex I) which catalyzes electron transfer from NADH through the respiratory chain, using ubiquinone as an electron acceptor. Essential for the catalytic activity and assembly of complex I.</text>
</comment>
<reference evidence="20" key="1">
    <citation type="journal article" date="2014" name="PLoS ONE">
        <title>Rediscovery of an endemic vertebrate from the remote Islas Revillagigedo in the eastern Pacific Ocean: the Clarion nightsnake lost and found.</title>
        <authorList>
            <person name="Mulcahy D.G."/>
            <person name="Martinez-Gomez J.E."/>
            <person name="Aguirre-Leon G."/>
            <person name="Cervantes-Pasqualli J.A."/>
            <person name="Zug G.R."/>
        </authorList>
    </citation>
    <scope>NUCLEOTIDE SEQUENCE</scope>
</reference>
<comment type="similarity">
    <text evidence="2 17">Belongs to the complex I subunit 2 family.</text>
</comment>
<proteinExistence type="inferred from homology"/>
<feature type="transmembrane region" description="Helical" evidence="17">
    <location>
        <begin position="7"/>
        <end position="28"/>
    </location>
</feature>
<evidence type="ECO:0000256" key="15">
    <source>
        <dbReference type="ARBA" id="ARBA00023136"/>
    </source>
</evidence>
<keyword evidence="5" id="KW-0813">Transport</keyword>
<evidence type="ECO:0000256" key="2">
    <source>
        <dbReference type="ARBA" id="ARBA00007012"/>
    </source>
</evidence>
<name>A0A059TCT9_9SAUR</name>
<evidence type="ECO:0000256" key="16">
    <source>
        <dbReference type="ARBA" id="ARBA00049551"/>
    </source>
</evidence>
<keyword evidence="8 17" id="KW-0999">Mitochondrion inner membrane</keyword>
<keyword evidence="12 17" id="KW-0520">NAD</keyword>
<dbReference type="AlphaFoldDB" id="A0A059TCT9"/>
<dbReference type="GO" id="GO:0008137">
    <property type="term" value="F:NADH dehydrogenase (ubiquinone) activity"/>
    <property type="evidence" value="ECO:0007669"/>
    <property type="project" value="UniProtKB-EC"/>
</dbReference>
<evidence type="ECO:0000256" key="6">
    <source>
        <dbReference type="ARBA" id="ARBA00022660"/>
    </source>
</evidence>
<evidence type="ECO:0000256" key="12">
    <source>
        <dbReference type="ARBA" id="ARBA00023027"/>
    </source>
</evidence>
<feature type="transmembrane region" description="Helical" evidence="17">
    <location>
        <begin position="151"/>
        <end position="169"/>
    </location>
</feature>
<feature type="transmembrane region" description="Helical" evidence="17">
    <location>
        <begin position="125"/>
        <end position="144"/>
    </location>
</feature>
<evidence type="ECO:0000256" key="7">
    <source>
        <dbReference type="ARBA" id="ARBA00022692"/>
    </source>
</evidence>
<evidence type="ECO:0000256" key="5">
    <source>
        <dbReference type="ARBA" id="ARBA00022448"/>
    </source>
</evidence>
<keyword evidence="11 17" id="KW-1133">Transmembrane helix</keyword>
<dbReference type="PRINTS" id="PR01436">
    <property type="entry name" value="NADHDHGNASE2"/>
</dbReference>
<dbReference type="PANTHER" id="PTHR46552">
    <property type="entry name" value="NADH-UBIQUINONE OXIDOREDUCTASE CHAIN 2"/>
    <property type="match status" value="1"/>
</dbReference>
<dbReference type="Pfam" id="PF00361">
    <property type="entry name" value="Proton_antipo_M"/>
    <property type="match status" value="1"/>
</dbReference>
<dbReference type="EC" id="7.1.1.2" evidence="3 17"/>
<feature type="domain" description="NADH:quinone oxidoreductase/Mrp antiporter transmembrane" evidence="18">
    <location>
        <begin position="24"/>
        <end position="288"/>
    </location>
</feature>
<keyword evidence="9 17" id="KW-1278">Translocase</keyword>
<evidence type="ECO:0000256" key="4">
    <source>
        <dbReference type="ARBA" id="ARBA00021008"/>
    </source>
</evidence>
<evidence type="ECO:0000313" key="20">
    <source>
        <dbReference type="EMBL" id="AHY04577.1"/>
    </source>
</evidence>
<evidence type="ECO:0000256" key="8">
    <source>
        <dbReference type="ARBA" id="ARBA00022792"/>
    </source>
</evidence>
<feature type="domain" description="NADH dehydrogenase subunit 2 C-terminal" evidence="19">
    <location>
        <begin position="290"/>
        <end position="343"/>
    </location>
</feature>
<keyword evidence="15 17" id="KW-0472">Membrane</keyword>
<geneLocation type="mitochondrion" evidence="20"/>
<keyword evidence="14 17" id="KW-0496">Mitochondrion</keyword>
<feature type="transmembrane region" description="Helical" evidence="17">
    <location>
        <begin position="271"/>
        <end position="293"/>
    </location>
</feature>
<evidence type="ECO:0000256" key="13">
    <source>
        <dbReference type="ARBA" id="ARBA00023075"/>
    </source>
</evidence>
<dbReference type="InterPro" id="IPR010933">
    <property type="entry name" value="NADH_DH_su2_C"/>
</dbReference>
<dbReference type="EMBL" id="KJ486459">
    <property type="protein sequence ID" value="AHY04577.1"/>
    <property type="molecule type" value="Genomic_DNA"/>
</dbReference>
<gene>
    <name evidence="20" type="primary">ND2</name>
</gene>
<evidence type="ECO:0000259" key="19">
    <source>
        <dbReference type="Pfam" id="PF06444"/>
    </source>
</evidence>
<dbReference type="Pfam" id="PF06444">
    <property type="entry name" value="NADH_dehy_S2_C"/>
    <property type="match status" value="1"/>
</dbReference>
<dbReference type="PANTHER" id="PTHR46552:SF1">
    <property type="entry name" value="NADH-UBIQUINONE OXIDOREDUCTASE CHAIN 2"/>
    <property type="match status" value="1"/>
</dbReference>
<dbReference type="InterPro" id="IPR003917">
    <property type="entry name" value="NADH_UbQ_OxRdtase_chain2"/>
</dbReference>